<reference evidence="8" key="2">
    <citation type="submission" date="2020-11" db="EMBL/GenBank/DDBJ databases">
        <title>Molecular epidemiology and genomic profiles of multidrug-resistant bacteria collected from clinical sources in South Africa.</title>
        <authorList>
            <person name="Asante J."/>
            <person name="Amoako D.G."/>
        </authorList>
    </citation>
    <scope>NUCLEOTIDE SEQUENCE</scope>
    <source>
        <strain evidence="8">C68</strain>
    </source>
</reference>
<dbReference type="EMBL" id="PEJG01000004">
    <property type="protein sequence ID" value="PIH10729.1"/>
    <property type="molecule type" value="Genomic_DNA"/>
</dbReference>
<name>A0A5E8Q868_STAEP</name>
<dbReference type="SMR" id="A0A5E8Q868"/>
<dbReference type="Proteomes" id="UP000228502">
    <property type="component" value="Unassembled WGS sequence"/>
</dbReference>
<accession>A0A5E8Q868</accession>
<dbReference type="InterPro" id="IPR002155">
    <property type="entry name" value="Thiolase"/>
</dbReference>
<dbReference type="GO" id="GO:0010124">
    <property type="term" value="P:phenylacetate catabolic process"/>
    <property type="evidence" value="ECO:0007669"/>
    <property type="project" value="TreeGrafter"/>
</dbReference>
<evidence type="ECO:0000313" key="8">
    <source>
        <dbReference type="EMBL" id="MBF9303123.1"/>
    </source>
</evidence>
<dbReference type="NCBIfam" id="TIGR01930">
    <property type="entry name" value="AcCoA-C-Actrans"/>
    <property type="match status" value="1"/>
</dbReference>
<dbReference type="PANTHER" id="PTHR43853">
    <property type="entry name" value="3-KETOACYL-COA THIOLASE, PEROXISOMAL"/>
    <property type="match status" value="1"/>
</dbReference>
<protein>
    <recommendedName>
        <fullName evidence="4">Putative acetyl-CoA C-acetyltransferase VraB</fullName>
    </recommendedName>
</protein>
<evidence type="ECO:0000256" key="4">
    <source>
        <dbReference type="ARBA" id="ARBA00040726"/>
    </source>
</evidence>
<evidence type="ECO:0000256" key="2">
    <source>
        <dbReference type="ARBA" id="ARBA00022679"/>
    </source>
</evidence>
<sequence>MKQPVIIAAKRIAFGKYGGRLRHLEPESLLEPLFNHFTDQYPKVMSLLDDVILGNTVGNGGNLARKSLLEAGLDFKIPGITIDRQCGSGLEAVIQACRMVQSGAGTIYIAGGVESTSRAPWKIKRPQSVYESEFPQFFERAPFAREGEDPSMIEAAENVAKKYHISRNEQDDFAYRSHQLASKNMNNGNISQEILPFKVKGEYFNQDESIKPQLTLRTLGRLKPLLNEGTVTVGNSCKKNDGAVLLIVMEENRARQLGFTEGIKFVNSATVGVQPQYLGVGPVPAVNQLLAQERLTINDINAVELNEAFSSQVIASQQQLNIPLNKLNCWGGAIATGHPYGASGAALVTRLFYMKHQFRTIATMGIGGGIGNAALFERWYGN</sequence>
<dbReference type="InterPro" id="IPR050215">
    <property type="entry name" value="Thiolase-like_sf_Thiolase"/>
</dbReference>
<dbReference type="KEGG" id="seps:DP17_1651"/>
<proteinExistence type="inferred from homology"/>
<dbReference type="PANTHER" id="PTHR43853:SF3">
    <property type="entry name" value="ACETYL-COA C-ACETYLTRANSFERASE YHFS-RELATED"/>
    <property type="match status" value="1"/>
</dbReference>
<evidence type="ECO:0000259" key="6">
    <source>
        <dbReference type="Pfam" id="PF00108"/>
    </source>
</evidence>
<reference evidence="9 10" key="1">
    <citation type="submission" date="2017-10" db="EMBL/GenBank/DDBJ databases">
        <title>genome sequences of Staph epi in chlorhexidine trial.</title>
        <authorList>
            <person name="Greninger A.L."/>
            <person name="Addetia A."/>
            <person name="Qin X."/>
            <person name="Zerr D."/>
        </authorList>
    </citation>
    <scope>NUCLEOTIDE SEQUENCE [LARGE SCALE GENOMIC DNA]</scope>
    <source>
        <strain evidence="9 10">SCH-17</strain>
    </source>
</reference>
<organism evidence="8 11">
    <name type="scientific">Staphylococcus epidermidis</name>
    <dbReference type="NCBI Taxonomy" id="1282"/>
    <lineage>
        <taxon>Bacteria</taxon>
        <taxon>Bacillati</taxon>
        <taxon>Bacillota</taxon>
        <taxon>Bacilli</taxon>
        <taxon>Bacillales</taxon>
        <taxon>Staphylococcaceae</taxon>
        <taxon>Staphylococcus</taxon>
    </lineage>
</organism>
<evidence type="ECO:0000256" key="1">
    <source>
        <dbReference type="ARBA" id="ARBA00010982"/>
    </source>
</evidence>
<keyword evidence="2 5" id="KW-0808">Transferase</keyword>
<dbReference type="GO" id="GO:0005737">
    <property type="term" value="C:cytoplasm"/>
    <property type="evidence" value="ECO:0007669"/>
    <property type="project" value="UniProtKB-ARBA"/>
</dbReference>
<dbReference type="AlphaFoldDB" id="A0A5E8Q868"/>
<dbReference type="Pfam" id="PF02803">
    <property type="entry name" value="Thiolase_C"/>
    <property type="match status" value="1"/>
</dbReference>
<comment type="caution">
    <text evidence="8">The sequence shown here is derived from an EMBL/GenBank/DDBJ whole genome shotgun (WGS) entry which is preliminary data.</text>
</comment>
<dbReference type="InterPro" id="IPR020616">
    <property type="entry name" value="Thiolase_N"/>
</dbReference>
<gene>
    <name evidence="9" type="ORF">CTJ08_04540</name>
    <name evidence="8" type="ORF">I3V53_03350</name>
</gene>
<dbReference type="SUPFAM" id="SSF53901">
    <property type="entry name" value="Thiolase-like"/>
    <property type="match status" value="2"/>
</dbReference>
<dbReference type="EMBL" id="JADPYN010000004">
    <property type="protein sequence ID" value="MBF9303123.1"/>
    <property type="molecule type" value="Genomic_DNA"/>
</dbReference>
<dbReference type="Gene3D" id="3.40.47.10">
    <property type="match status" value="2"/>
</dbReference>
<evidence type="ECO:0000313" key="10">
    <source>
        <dbReference type="Proteomes" id="UP000228502"/>
    </source>
</evidence>
<dbReference type="PIRSF" id="PIRSF000429">
    <property type="entry name" value="Ac-CoA_Ac_transf"/>
    <property type="match status" value="1"/>
</dbReference>
<dbReference type="InterPro" id="IPR016039">
    <property type="entry name" value="Thiolase-like"/>
</dbReference>
<evidence type="ECO:0000313" key="9">
    <source>
        <dbReference type="EMBL" id="PIH10729.1"/>
    </source>
</evidence>
<dbReference type="InterPro" id="IPR020617">
    <property type="entry name" value="Thiolase_C"/>
</dbReference>
<dbReference type="GO" id="GO:0003988">
    <property type="term" value="F:acetyl-CoA C-acyltransferase activity"/>
    <property type="evidence" value="ECO:0007669"/>
    <property type="project" value="TreeGrafter"/>
</dbReference>
<evidence type="ECO:0000259" key="7">
    <source>
        <dbReference type="Pfam" id="PF02803"/>
    </source>
</evidence>
<comment type="similarity">
    <text evidence="1 5">Belongs to the thiolase-like superfamily. Thiolase family.</text>
</comment>
<dbReference type="PROSITE" id="PS00737">
    <property type="entry name" value="THIOLASE_2"/>
    <property type="match status" value="1"/>
</dbReference>
<dbReference type="Proteomes" id="UP000622362">
    <property type="component" value="Unassembled WGS sequence"/>
</dbReference>
<keyword evidence="3 5" id="KW-0012">Acyltransferase</keyword>
<evidence type="ECO:0000256" key="3">
    <source>
        <dbReference type="ARBA" id="ARBA00023315"/>
    </source>
</evidence>
<feature type="domain" description="Thiolase N-terminal" evidence="6">
    <location>
        <begin position="5"/>
        <end position="251"/>
    </location>
</feature>
<dbReference type="Pfam" id="PF00108">
    <property type="entry name" value="Thiolase_N"/>
    <property type="match status" value="1"/>
</dbReference>
<dbReference type="GeneID" id="50019492"/>
<feature type="domain" description="Thiolase C-terminal" evidence="7">
    <location>
        <begin position="265"/>
        <end position="378"/>
    </location>
</feature>
<evidence type="ECO:0000313" key="11">
    <source>
        <dbReference type="Proteomes" id="UP000622362"/>
    </source>
</evidence>
<dbReference type="GO" id="GO:0006635">
    <property type="term" value="P:fatty acid beta-oxidation"/>
    <property type="evidence" value="ECO:0007669"/>
    <property type="project" value="TreeGrafter"/>
</dbReference>
<dbReference type="CDD" id="cd00751">
    <property type="entry name" value="thiolase"/>
    <property type="match status" value="1"/>
</dbReference>
<dbReference type="InterPro" id="IPR020613">
    <property type="entry name" value="Thiolase_CS"/>
</dbReference>
<evidence type="ECO:0000256" key="5">
    <source>
        <dbReference type="RuleBase" id="RU003557"/>
    </source>
</evidence>
<dbReference type="RefSeq" id="WP_001832124.1">
    <property type="nucleotide sequence ID" value="NZ_AP019721.1"/>
</dbReference>